<reference evidence="1" key="1">
    <citation type="journal article" date="2021" name="Proc. Natl. Acad. Sci. U.S.A.">
        <title>A Catalog of Tens of Thousands of Viruses from Human Metagenomes Reveals Hidden Associations with Chronic Diseases.</title>
        <authorList>
            <person name="Tisza M.J."/>
            <person name="Buck C.B."/>
        </authorList>
    </citation>
    <scope>NUCLEOTIDE SEQUENCE</scope>
    <source>
        <strain evidence="1">CtGa111</strain>
    </source>
</reference>
<organism evidence="1">
    <name type="scientific">Siphoviridae sp. ctGa111</name>
    <dbReference type="NCBI Taxonomy" id="2825413"/>
    <lineage>
        <taxon>Viruses</taxon>
        <taxon>Duplodnaviria</taxon>
        <taxon>Heunggongvirae</taxon>
        <taxon>Uroviricota</taxon>
        <taxon>Caudoviricetes</taxon>
    </lineage>
</organism>
<dbReference type="EMBL" id="BK016245">
    <property type="protein sequence ID" value="DAG04725.1"/>
    <property type="molecule type" value="Genomic_DNA"/>
</dbReference>
<protein>
    <submittedName>
        <fullName evidence="1">Central kinetochore subunit</fullName>
    </submittedName>
</protein>
<evidence type="ECO:0000313" key="1">
    <source>
        <dbReference type="EMBL" id="DAG04725.1"/>
    </source>
</evidence>
<sequence>MSRKKSLTKNTSVGNPIWDKYEIVGVSFDTSNNPNKKFFKPVYIMPDGDVVACDGTHDFNYDPNKEIQIVPKESIQFYGKPTEPAVYCDDDGNCVDVDGNPLGMKWDDFMEKQFRMVNK</sequence>
<accession>A0A8S5VDD2</accession>
<proteinExistence type="predicted"/>
<name>A0A8S5VDD2_9CAUD</name>